<dbReference type="STRING" id="990371.SAMN05421813_10969"/>
<keyword evidence="1" id="KW-0719">Serine esterase</keyword>
<dbReference type="PANTHER" id="PTHR22946">
    <property type="entry name" value="DIENELACTONE HYDROLASE DOMAIN-CONTAINING PROTEIN-RELATED"/>
    <property type="match status" value="1"/>
</dbReference>
<name>A0A1G9S4K3_9SPHI</name>
<dbReference type="InterPro" id="IPR050261">
    <property type="entry name" value="FrsA_esterase"/>
</dbReference>
<protein>
    <submittedName>
        <fullName evidence="6">Alpha/beta hydrolase family protein</fullName>
    </submittedName>
</protein>
<keyword evidence="7" id="KW-1185">Reference proteome</keyword>
<evidence type="ECO:0000313" key="6">
    <source>
        <dbReference type="EMBL" id="SDM30433.1"/>
    </source>
</evidence>
<evidence type="ECO:0000256" key="3">
    <source>
        <dbReference type="ARBA" id="ARBA00022801"/>
    </source>
</evidence>
<dbReference type="Proteomes" id="UP000199226">
    <property type="component" value="Unassembled WGS sequence"/>
</dbReference>
<sequence>MIMSCKFRILLISLFVSIPGMNFAQTGSNMLNQYKEVTGKNKINSTVKHTRERLRILYNMEKVMGKLPNRSKLIPFDILITDSTTEENFTRYTLTFNVADKERLPVYLYIPKQIGIPKKLPAMLVLHGTHALGKGVVDGQGDKPNRAHARELAQRGYVVIAPDYPSFGDLKDHDFETDRYKSATMQAIFNHMRCIDLLQNRADVDPERIGVIGHSLGGHNSMFVSAFDERIKVTVSSCGWTQFEYYNIGEEGSKRYGGRLGPWAQTRYMPLIRSKYDLDERKIPFNFSDVISAIAPRAFFSVSPLSDSNFNVEGVRKGISIAEQTYTILGARDMLQVRYPQAEHDFPVESRMEAYAFIDKMLNFKPLSTLIK</sequence>
<keyword evidence="3 6" id="KW-0378">Hydrolase</keyword>
<dbReference type="InterPro" id="IPR029058">
    <property type="entry name" value="AB_hydrolase_fold"/>
</dbReference>
<dbReference type="GO" id="GO:0052689">
    <property type="term" value="F:carboxylic ester hydrolase activity"/>
    <property type="evidence" value="ECO:0007669"/>
    <property type="project" value="UniProtKB-KW"/>
</dbReference>
<evidence type="ECO:0000259" key="5">
    <source>
        <dbReference type="Pfam" id="PF22244"/>
    </source>
</evidence>
<proteinExistence type="predicted"/>
<dbReference type="AlphaFoldDB" id="A0A1G9S4K3"/>
<feature type="domain" description="4-O-methyl-glucuronoyl methylesterase-like" evidence="5">
    <location>
        <begin position="188"/>
        <end position="330"/>
    </location>
</feature>
<dbReference type="Gene3D" id="3.40.50.1820">
    <property type="entry name" value="alpha/beta hydrolase"/>
    <property type="match status" value="1"/>
</dbReference>
<dbReference type="EMBL" id="FNHH01000009">
    <property type="protein sequence ID" value="SDM30433.1"/>
    <property type="molecule type" value="Genomic_DNA"/>
</dbReference>
<dbReference type="InterPro" id="IPR054579">
    <property type="entry name" value="GCE-like_dom"/>
</dbReference>
<feature type="chain" id="PRO_5011690190" evidence="4">
    <location>
        <begin position="25"/>
        <end position="372"/>
    </location>
</feature>
<reference evidence="7" key="1">
    <citation type="submission" date="2016-10" db="EMBL/GenBank/DDBJ databases">
        <authorList>
            <person name="Varghese N."/>
            <person name="Submissions S."/>
        </authorList>
    </citation>
    <scope>NUCLEOTIDE SEQUENCE [LARGE SCALE GENOMIC DNA]</scope>
    <source>
        <strain evidence="7">DSM 24536</strain>
    </source>
</reference>
<organism evidence="6 7">
    <name type="scientific">Daejeonella rubra</name>
    <dbReference type="NCBI Taxonomy" id="990371"/>
    <lineage>
        <taxon>Bacteria</taxon>
        <taxon>Pseudomonadati</taxon>
        <taxon>Bacteroidota</taxon>
        <taxon>Sphingobacteriia</taxon>
        <taxon>Sphingobacteriales</taxon>
        <taxon>Sphingobacteriaceae</taxon>
        <taxon>Daejeonella</taxon>
    </lineage>
</organism>
<dbReference type="OrthoDB" id="9809549at2"/>
<dbReference type="Pfam" id="PF22244">
    <property type="entry name" value="GCE_fung"/>
    <property type="match status" value="1"/>
</dbReference>
<accession>A0A1G9S4K3</accession>
<feature type="signal peptide" evidence="4">
    <location>
        <begin position="1"/>
        <end position="24"/>
    </location>
</feature>
<evidence type="ECO:0000313" key="7">
    <source>
        <dbReference type="Proteomes" id="UP000199226"/>
    </source>
</evidence>
<keyword evidence="2 4" id="KW-0732">Signal</keyword>
<gene>
    <name evidence="6" type="ORF">SAMN05421813_10969</name>
</gene>
<evidence type="ECO:0000256" key="2">
    <source>
        <dbReference type="ARBA" id="ARBA00022729"/>
    </source>
</evidence>
<dbReference type="SUPFAM" id="SSF53474">
    <property type="entry name" value="alpha/beta-Hydrolases"/>
    <property type="match status" value="1"/>
</dbReference>
<evidence type="ECO:0000256" key="4">
    <source>
        <dbReference type="SAM" id="SignalP"/>
    </source>
</evidence>
<evidence type="ECO:0000256" key="1">
    <source>
        <dbReference type="ARBA" id="ARBA00022487"/>
    </source>
</evidence>